<reference evidence="2" key="1">
    <citation type="journal article" date="2023" name="Mol. Phylogenet. Evol.">
        <title>Genome-scale phylogeny and comparative genomics of the fungal order Sordariales.</title>
        <authorList>
            <person name="Hensen N."/>
            <person name="Bonometti L."/>
            <person name="Westerberg I."/>
            <person name="Brannstrom I.O."/>
            <person name="Guillou S."/>
            <person name="Cros-Aarteil S."/>
            <person name="Calhoun S."/>
            <person name="Haridas S."/>
            <person name="Kuo A."/>
            <person name="Mondo S."/>
            <person name="Pangilinan J."/>
            <person name="Riley R."/>
            <person name="LaButti K."/>
            <person name="Andreopoulos B."/>
            <person name="Lipzen A."/>
            <person name="Chen C."/>
            <person name="Yan M."/>
            <person name="Daum C."/>
            <person name="Ng V."/>
            <person name="Clum A."/>
            <person name="Steindorff A."/>
            <person name="Ohm R.A."/>
            <person name="Martin F."/>
            <person name="Silar P."/>
            <person name="Natvig D.O."/>
            <person name="Lalanne C."/>
            <person name="Gautier V."/>
            <person name="Ament-Velasquez S.L."/>
            <person name="Kruys A."/>
            <person name="Hutchinson M.I."/>
            <person name="Powell A.J."/>
            <person name="Barry K."/>
            <person name="Miller A.N."/>
            <person name="Grigoriev I.V."/>
            <person name="Debuchy R."/>
            <person name="Gladieux P."/>
            <person name="Hiltunen Thoren M."/>
            <person name="Johannesson H."/>
        </authorList>
    </citation>
    <scope>NUCLEOTIDE SEQUENCE [LARGE SCALE GENOMIC DNA]</scope>
    <source>
        <strain evidence="2">CBS 340.73</strain>
    </source>
</reference>
<organism evidence="1 2">
    <name type="scientific">Diplogelasinospora grovesii</name>
    <dbReference type="NCBI Taxonomy" id="303347"/>
    <lineage>
        <taxon>Eukaryota</taxon>
        <taxon>Fungi</taxon>
        <taxon>Dikarya</taxon>
        <taxon>Ascomycota</taxon>
        <taxon>Pezizomycotina</taxon>
        <taxon>Sordariomycetes</taxon>
        <taxon>Sordariomycetidae</taxon>
        <taxon>Sordariales</taxon>
        <taxon>Diplogelasinosporaceae</taxon>
        <taxon>Diplogelasinospora</taxon>
    </lineage>
</organism>
<evidence type="ECO:0000313" key="1">
    <source>
        <dbReference type="EMBL" id="KAK3935075.1"/>
    </source>
</evidence>
<accession>A0AAN6RZM0</accession>
<name>A0AAN6RZM0_9PEZI</name>
<protein>
    <submittedName>
        <fullName evidence="1">Uncharacterized protein</fullName>
    </submittedName>
</protein>
<dbReference type="AlphaFoldDB" id="A0AAN6RZM0"/>
<proteinExistence type="predicted"/>
<dbReference type="Proteomes" id="UP001303473">
    <property type="component" value="Unassembled WGS sequence"/>
</dbReference>
<comment type="caution">
    <text evidence="1">The sequence shown here is derived from an EMBL/GenBank/DDBJ whole genome shotgun (WGS) entry which is preliminary data.</text>
</comment>
<keyword evidence="2" id="KW-1185">Reference proteome</keyword>
<evidence type="ECO:0000313" key="2">
    <source>
        <dbReference type="Proteomes" id="UP001303473"/>
    </source>
</evidence>
<sequence>MIPPVITPIAREQHLGEAGAGFPRPLLFPGEEGIRNIPLPGIRCQTCAAKGEEVWVIPGRACGSCGTPAPNEELGAEPAAL</sequence>
<dbReference type="EMBL" id="MU853943">
    <property type="protein sequence ID" value="KAK3935075.1"/>
    <property type="molecule type" value="Genomic_DNA"/>
</dbReference>
<gene>
    <name evidence="1" type="ORF">QBC46DRAFT_346993</name>
</gene>